<evidence type="ECO:0000313" key="7">
    <source>
        <dbReference type="Proteomes" id="UP000266273"/>
    </source>
</evidence>
<feature type="region of interest" description="Disordered" evidence="3">
    <location>
        <begin position="206"/>
        <end position="230"/>
    </location>
</feature>
<dbReference type="Pfam" id="PF02397">
    <property type="entry name" value="Bac_transf"/>
    <property type="match status" value="1"/>
</dbReference>
<keyword evidence="4" id="KW-0812">Transmembrane</keyword>
<evidence type="ECO:0000259" key="5">
    <source>
        <dbReference type="Pfam" id="PF02397"/>
    </source>
</evidence>
<dbReference type="Proteomes" id="UP000266273">
    <property type="component" value="Unassembled WGS sequence"/>
</dbReference>
<dbReference type="GO" id="GO:0016780">
    <property type="term" value="F:phosphotransferase activity, for other substituted phosphate groups"/>
    <property type="evidence" value="ECO:0007669"/>
    <property type="project" value="TreeGrafter"/>
</dbReference>
<evidence type="ECO:0000313" key="6">
    <source>
        <dbReference type="EMBL" id="RIA55389.1"/>
    </source>
</evidence>
<keyword evidence="4" id="KW-0472">Membrane</keyword>
<evidence type="ECO:0000256" key="1">
    <source>
        <dbReference type="ARBA" id="ARBA00006464"/>
    </source>
</evidence>
<keyword evidence="6" id="KW-0808">Transferase</keyword>
<reference evidence="6 7" key="1">
    <citation type="submission" date="2018-08" db="EMBL/GenBank/DDBJ databases">
        <title>Genomic Encyclopedia of Archaeal and Bacterial Type Strains, Phase II (KMG-II): from individual species to whole genera.</title>
        <authorList>
            <person name="Goeker M."/>
        </authorList>
    </citation>
    <scope>NUCLEOTIDE SEQUENCE [LARGE SCALE GENOMIC DNA]</scope>
    <source>
        <strain evidence="6 7">DSM 5002</strain>
    </source>
</reference>
<feature type="transmembrane region" description="Helical" evidence="4">
    <location>
        <begin position="12"/>
        <end position="33"/>
    </location>
</feature>
<dbReference type="AlphaFoldDB" id="A0A397Q4P6"/>
<proteinExistence type="inferred from homology"/>
<comment type="similarity">
    <text evidence="1">Belongs to the bacterial sugar transferase family.</text>
</comment>
<dbReference type="EMBL" id="QXDF01000001">
    <property type="protein sequence ID" value="RIA55389.1"/>
    <property type="molecule type" value="Genomic_DNA"/>
</dbReference>
<feature type="domain" description="Bacterial sugar transferase" evidence="5">
    <location>
        <begin position="5"/>
        <end position="197"/>
    </location>
</feature>
<dbReference type="PANTHER" id="PTHR30576">
    <property type="entry name" value="COLANIC BIOSYNTHESIS UDP-GLUCOSE LIPID CARRIER TRANSFERASE"/>
    <property type="match status" value="1"/>
</dbReference>
<feature type="compositionally biased region" description="Basic and acidic residues" evidence="3">
    <location>
        <begin position="206"/>
        <end position="224"/>
    </location>
</feature>
<dbReference type="RefSeq" id="WP_119060299.1">
    <property type="nucleotide sequence ID" value="NZ_QXDF01000001.1"/>
</dbReference>
<name>A0A397Q4P6_9HYPH</name>
<evidence type="ECO:0000256" key="2">
    <source>
        <dbReference type="ARBA" id="ARBA00023169"/>
    </source>
</evidence>
<dbReference type="GO" id="GO:0000271">
    <property type="term" value="P:polysaccharide biosynthetic process"/>
    <property type="evidence" value="ECO:0007669"/>
    <property type="project" value="UniProtKB-KW"/>
</dbReference>
<comment type="caution">
    <text evidence="6">The sequence shown here is derived from an EMBL/GenBank/DDBJ whole genome shotgun (WGS) entry which is preliminary data.</text>
</comment>
<keyword evidence="2" id="KW-0270">Exopolysaccharide synthesis</keyword>
<protein>
    <submittedName>
        <fullName evidence="6">Lipopolysaccharide/colanic/teichoic acid biosynthesis glycosyltransferase</fullName>
    </submittedName>
</protein>
<keyword evidence="7" id="KW-1185">Reference proteome</keyword>
<dbReference type="PANTHER" id="PTHR30576:SF0">
    <property type="entry name" value="UNDECAPRENYL-PHOSPHATE N-ACETYLGALACTOSAMINYL 1-PHOSPHATE TRANSFERASE-RELATED"/>
    <property type="match status" value="1"/>
</dbReference>
<dbReference type="OrthoDB" id="9808602at2"/>
<gene>
    <name evidence="6" type="ORF">BXY53_0452</name>
</gene>
<organism evidence="6 7">
    <name type="scientific">Dichotomicrobium thermohalophilum</name>
    <dbReference type="NCBI Taxonomy" id="933063"/>
    <lineage>
        <taxon>Bacteria</taxon>
        <taxon>Pseudomonadati</taxon>
        <taxon>Pseudomonadota</taxon>
        <taxon>Alphaproteobacteria</taxon>
        <taxon>Hyphomicrobiales</taxon>
        <taxon>Hyphomicrobiaceae</taxon>
        <taxon>Dichotomicrobium</taxon>
    </lineage>
</organism>
<keyword evidence="4" id="KW-1133">Transmembrane helix</keyword>
<sequence length="230" mass="26315">MTVQKRLLDIGIAVFGLLLSFPLFALIAVAIWFDDGRPIIFRQRRIGRNGHIFYINKFRKFANDDFSSAPHVTLVNDERYSRVGKFLDKTKLNELPQLINVLRGDMSIVGPRPEIPAFSHCFEGQHKALLEITPGIFGPSQTMFRNEADMYPPGRDANEFYESVLFPRKAELDIEYYARATIFSDLSWVIRSLVAVFMPPPMNIDELSKDGSNEQGRSIKESRVRLKSTN</sequence>
<evidence type="ECO:0000256" key="3">
    <source>
        <dbReference type="SAM" id="MobiDB-lite"/>
    </source>
</evidence>
<accession>A0A397Q4P6</accession>
<dbReference type="InterPro" id="IPR003362">
    <property type="entry name" value="Bact_transf"/>
</dbReference>
<evidence type="ECO:0000256" key="4">
    <source>
        <dbReference type="SAM" id="Phobius"/>
    </source>
</evidence>